<reference evidence="2" key="1">
    <citation type="submission" date="2014-09" db="EMBL/GenBank/DDBJ databases">
        <authorList>
            <person name="Magalhaes I.L.F."/>
            <person name="Oliveira U."/>
            <person name="Santos F.R."/>
            <person name="Vidigal T.H.D.A."/>
            <person name="Brescovit A.D."/>
            <person name="Santos A.J."/>
        </authorList>
    </citation>
    <scope>NUCLEOTIDE SEQUENCE</scope>
    <source>
        <tissue evidence="2">Shoot tissue taken approximately 20 cm above the soil surface</tissue>
    </source>
</reference>
<accession>A0A0A9CIT3</accession>
<proteinExistence type="predicted"/>
<name>A0A0A9CIT3_ARUDO</name>
<feature type="compositionally biased region" description="Low complexity" evidence="1">
    <location>
        <begin position="67"/>
        <end position="79"/>
    </location>
</feature>
<reference evidence="2" key="2">
    <citation type="journal article" date="2015" name="Data Brief">
        <title>Shoot transcriptome of the giant reed, Arundo donax.</title>
        <authorList>
            <person name="Barrero R.A."/>
            <person name="Guerrero F.D."/>
            <person name="Moolhuijzen P."/>
            <person name="Goolsby J.A."/>
            <person name="Tidwell J."/>
            <person name="Bellgard S.E."/>
            <person name="Bellgard M.I."/>
        </authorList>
    </citation>
    <scope>NUCLEOTIDE SEQUENCE</scope>
    <source>
        <tissue evidence="2">Shoot tissue taken approximately 20 cm above the soil surface</tissue>
    </source>
</reference>
<protein>
    <submittedName>
        <fullName evidence="2">Uncharacterized protein</fullName>
    </submittedName>
</protein>
<feature type="region of interest" description="Disordered" evidence="1">
    <location>
        <begin position="1"/>
        <end position="24"/>
    </location>
</feature>
<dbReference type="EMBL" id="GBRH01226458">
    <property type="protein sequence ID" value="JAD71437.1"/>
    <property type="molecule type" value="Transcribed_RNA"/>
</dbReference>
<evidence type="ECO:0000256" key="1">
    <source>
        <dbReference type="SAM" id="MobiDB-lite"/>
    </source>
</evidence>
<organism evidence="2">
    <name type="scientific">Arundo donax</name>
    <name type="common">Giant reed</name>
    <name type="synonym">Donax arundinaceus</name>
    <dbReference type="NCBI Taxonomy" id="35708"/>
    <lineage>
        <taxon>Eukaryota</taxon>
        <taxon>Viridiplantae</taxon>
        <taxon>Streptophyta</taxon>
        <taxon>Embryophyta</taxon>
        <taxon>Tracheophyta</taxon>
        <taxon>Spermatophyta</taxon>
        <taxon>Magnoliopsida</taxon>
        <taxon>Liliopsida</taxon>
        <taxon>Poales</taxon>
        <taxon>Poaceae</taxon>
        <taxon>PACMAD clade</taxon>
        <taxon>Arundinoideae</taxon>
        <taxon>Arundineae</taxon>
        <taxon>Arundo</taxon>
    </lineage>
</organism>
<evidence type="ECO:0000313" key="2">
    <source>
        <dbReference type="EMBL" id="JAD71437.1"/>
    </source>
</evidence>
<sequence>MGLHHCAAAPTTMTPRSIPPPPSRIARVSAIAPAPGHPARTLPRSSLQSLAPYLPVATTATGIHLSASSASPPVADPYAPTAPPDTAPAHPGSPGSAMSRSHLPSALLSSLDRASHHSTHGAASC</sequence>
<dbReference type="AlphaFoldDB" id="A0A0A9CIT3"/>
<feature type="region of interest" description="Disordered" evidence="1">
    <location>
        <begin position="67"/>
        <end position="125"/>
    </location>
</feature>